<organism evidence="1 2">
    <name type="scientific">Dactylosporangium salmoneum</name>
    <dbReference type="NCBI Taxonomy" id="53361"/>
    <lineage>
        <taxon>Bacteria</taxon>
        <taxon>Bacillati</taxon>
        <taxon>Actinomycetota</taxon>
        <taxon>Actinomycetes</taxon>
        <taxon>Micromonosporales</taxon>
        <taxon>Micromonosporaceae</taxon>
        <taxon>Dactylosporangium</taxon>
    </lineage>
</organism>
<comment type="caution">
    <text evidence="1">The sequence shown here is derived from an EMBL/GenBank/DDBJ whole genome shotgun (WGS) entry which is preliminary data.</text>
</comment>
<dbReference type="Proteomes" id="UP001501444">
    <property type="component" value="Unassembled WGS sequence"/>
</dbReference>
<keyword evidence="2" id="KW-1185">Reference proteome</keyword>
<evidence type="ECO:0000313" key="2">
    <source>
        <dbReference type="Proteomes" id="UP001501444"/>
    </source>
</evidence>
<evidence type="ECO:0000313" key="1">
    <source>
        <dbReference type="EMBL" id="GAA2347308.1"/>
    </source>
</evidence>
<dbReference type="EMBL" id="BAAARV010000025">
    <property type="protein sequence ID" value="GAA2347308.1"/>
    <property type="molecule type" value="Genomic_DNA"/>
</dbReference>
<dbReference type="RefSeq" id="WP_344613428.1">
    <property type="nucleotide sequence ID" value="NZ_BAAARV010000025.1"/>
</dbReference>
<accession>A0ABN3GA22</accession>
<gene>
    <name evidence="1" type="ORF">GCM10010170_034790</name>
</gene>
<reference evidence="1 2" key="1">
    <citation type="journal article" date="2019" name="Int. J. Syst. Evol. Microbiol.">
        <title>The Global Catalogue of Microorganisms (GCM) 10K type strain sequencing project: providing services to taxonomists for standard genome sequencing and annotation.</title>
        <authorList>
            <consortium name="The Broad Institute Genomics Platform"/>
            <consortium name="The Broad Institute Genome Sequencing Center for Infectious Disease"/>
            <person name="Wu L."/>
            <person name="Ma J."/>
        </authorList>
    </citation>
    <scope>NUCLEOTIDE SEQUENCE [LARGE SCALE GENOMIC DNA]</scope>
    <source>
        <strain evidence="1 2">JCM 3272</strain>
    </source>
</reference>
<proteinExistence type="predicted"/>
<sequence length="79" mass="8545">MTRRAVVVAPARIRCRSKSPFGDCGLSVHHGGDLHAVPIGDDFWFAYEGGGRRATRVGYGTFHGGEWCAAPCYCNEESA</sequence>
<protein>
    <submittedName>
        <fullName evidence="1">Uncharacterized protein</fullName>
    </submittedName>
</protein>
<name>A0ABN3GA22_9ACTN</name>